<evidence type="ECO:0000313" key="2">
    <source>
        <dbReference type="Proteomes" id="UP001165633"/>
    </source>
</evidence>
<proteinExistence type="predicted"/>
<dbReference type="EMBL" id="JANIDV010000002">
    <property type="protein sequence ID" value="MCX5616357.1"/>
    <property type="molecule type" value="Genomic_DNA"/>
</dbReference>
<accession>A0ABT3WB89</accession>
<evidence type="ECO:0000313" key="1">
    <source>
        <dbReference type="EMBL" id="MCX5616357.1"/>
    </source>
</evidence>
<comment type="caution">
    <text evidence="1">The sequence shown here is derived from an EMBL/GenBank/DDBJ whole genome shotgun (WGS) entry which is preliminary data.</text>
</comment>
<dbReference type="Proteomes" id="UP001165633">
    <property type="component" value="Unassembled WGS sequence"/>
</dbReference>
<dbReference type="RefSeq" id="WP_266127339.1">
    <property type="nucleotide sequence ID" value="NZ_JANIDV010000002.1"/>
</dbReference>
<reference evidence="1" key="1">
    <citation type="submission" date="2022-07" db="EMBL/GenBank/DDBJ databases">
        <title>Bombella genomes.</title>
        <authorList>
            <person name="Harer L."/>
            <person name="Styblova S."/>
            <person name="Ehrmann M."/>
        </authorList>
    </citation>
    <scope>NUCLEOTIDE SEQUENCE</scope>
    <source>
        <strain evidence="1">TMW 2.2559</strain>
    </source>
</reference>
<name>A0ABT3WB89_9PROT</name>
<organism evidence="1 2">
    <name type="scientific">Bombella dulcis</name>
    <dbReference type="NCBI Taxonomy" id="2967339"/>
    <lineage>
        <taxon>Bacteria</taxon>
        <taxon>Pseudomonadati</taxon>
        <taxon>Pseudomonadota</taxon>
        <taxon>Alphaproteobacteria</taxon>
        <taxon>Acetobacterales</taxon>
        <taxon>Acetobacteraceae</taxon>
        <taxon>Bombella</taxon>
    </lineage>
</organism>
<gene>
    <name evidence="1" type="ORF">NQF87_05130</name>
</gene>
<keyword evidence="2" id="KW-1185">Reference proteome</keyword>
<protein>
    <submittedName>
        <fullName evidence="1">Uncharacterized protein</fullName>
    </submittedName>
</protein>
<dbReference type="InterPro" id="IPR056928">
    <property type="entry name" value="Gp77-like"/>
</dbReference>
<dbReference type="Pfam" id="PF23148">
    <property type="entry name" value="Gp77"/>
    <property type="match status" value="1"/>
</dbReference>
<sequence>MTPCSSRSLYPAQTATIQNWPAKNVGDALDYSLYLAPFCCDQGESVIRLTVDVQDGTGLTVLWSALGPDRATIGLQGGNVGQQAITMTLETSTGRRYVRIVQITVLPDSGSVDGVQASLSPPDGSETQPAALMLDDGRLLTL</sequence>